<keyword evidence="2" id="KW-1185">Reference proteome</keyword>
<dbReference type="EMBL" id="CP067420">
    <property type="protein sequence ID" value="QQP88718.1"/>
    <property type="molecule type" value="Genomic_DNA"/>
</dbReference>
<dbReference type="NCBIfam" id="TIGR03694">
    <property type="entry name" value="exosort_acyl"/>
    <property type="match status" value="1"/>
</dbReference>
<keyword evidence="1" id="KW-0012">Acyltransferase</keyword>
<accession>A0ABX7B3M9</accession>
<dbReference type="RefSeq" id="WP_201074015.1">
    <property type="nucleotide sequence ID" value="NZ_CP067420.1"/>
</dbReference>
<dbReference type="Gene3D" id="3.40.630.30">
    <property type="match status" value="1"/>
</dbReference>
<dbReference type="SUPFAM" id="SSF55729">
    <property type="entry name" value="Acyl-CoA N-acyltransferases (Nat)"/>
    <property type="match status" value="1"/>
</dbReference>
<reference evidence="1" key="1">
    <citation type="submission" date="2021-02" db="EMBL/GenBank/DDBJ databases">
        <title>Skermanella TT6 skin isolate.</title>
        <authorList>
            <person name="Lee K."/>
            <person name="Ganzorig M."/>
        </authorList>
    </citation>
    <scope>NUCLEOTIDE SEQUENCE</scope>
    <source>
        <strain evidence="1">TT6</strain>
    </source>
</reference>
<organism evidence="1 2">
    <name type="scientific">Skermanella cutis</name>
    <dbReference type="NCBI Taxonomy" id="2775420"/>
    <lineage>
        <taxon>Bacteria</taxon>
        <taxon>Pseudomonadati</taxon>
        <taxon>Pseudomonadota</taxon>
        <taxon>Alphaproteobacteria</taxon>
        <taxon>Rhodospirillales</taxon>
        <taxon>Azospirillaceae</taxon>
        <taxon>Skermanella</taxon>
    </lineage>
</organism>
<dbReference type="InterPro" id="IPR022484">
    <property type="entry name" value="PEP-CTERM/exosrtase_acylTfrase"/>
</dbReference>
<dbReference type="GO" id="GO:0016746">
    <property type="term" value="F:acyltransferase activity"/>
    <property type="evidence" value="ECO:0007669"/>
    <property type="project" value="UniProtKB-KW"/>
</dbReference>
<dbReference type="Proteomes" id="UP000595197">
    <property type="component" value="Chromosome"/>
</dbReference>
<name>A0ABX7B3M9_9PROT</name>
<sequence>MSRSRHHRDTVVCATKNKLEDTMYHSRSGVERLVSEGQTIGNATSLANDTATVRKSPGFTGLDYYNSIFDSSIATTSERKDECFRIRYQVYCIDNEFEDPANSPDGLETDSCDVHSAHSLLIHRATGNAIGTVRLVLPQDGGERRVLPMQRIAGAIAADAVAPFPVYRTAEISRFSIVKSFRQHMPENGVEATLSPEEWRKMLFHLPLGLIKSCVEMSVREGITHWAAVMEPALLRLLTRLGIHFNPLGSLVDYHGRRQPCWADLGALLSRVHAERPDVWEIITDGGRLWPLDETSPAEAVAAPSRQPCLAVAN</sequence>
<evidence type="ECO:0000313" key="1">
    <source>
        <dbReference type="EMBL" id="QQP88718.1"/>
    </source>
</evidence>
<dbReference type="InterPro" id="IPR016181">
    <property type="entry name" value="Acyl_CoA_acyltransferase"/>
</dbReference>
<gene>
    <name evidence="1" type="ORF">IGS68_22290</name>
</gene>
<keyword evidence="1" id="KW-0808">Transferase</keyword>
<dbReference type="Pfam" id="PF13444">
    <property type="entry name" value="Acetyltransf_5"/>
    <property type="match status" value="1"/>
</dbReference>
<evidence type="ECO:0000313" key="2">
    <source>
        <dbReference type="Proteomes" id="UP000595197"/>
    </source>
</evidence>
<protein>
    <submittedName>
        <fullName evidence="1">PEP-CTERM/exosortase system-associated acyltransferase</fullName>
    </submittedName>
</protein>
<proteinExistence type="predicted"/>